<keyword evidence="7 10" id="KW-0573">Peptidoglycan synthesis</keyword>
<dbReference type="InterPro" id="IPR004101">
    <property type="entry name" value="Mur_ligase_C"/>
</dbReference>
<sequence>MELTLKQLTEAIQPMSVSKACHKHIVNSVEFDTRHIVKNSLFVPLKGERDGHDFIDQALTQGASLVLTDRPLAEDIPFLQVRDTLEALQQLAKWYLKQVQPKVVAITGSNGKTTTKDMTAAVMATTYQTYKTQGNYNNHIGLPYTILHMPSDTEVLVLEMGMDHKGEIEVLSLIGEPDLAAITLIGESHIEYLGSRMGIAEAKMEIISGMSSEGILVIPNDEPLLKELIMDIEQTVETFGVDSEATISGSIETMSKTQTTFTTSLFPDVAFTIPVLGSYNVRNALIAVLLGHHLQVEPKKIQSGLATFALTKNRTEWLESKNGLAILSDVYNANPTATRLVLDAFSQLDVSGRKIVILGDMLELGKESSVMHEGLSEHISPEQIDQVFLYGPEMLVLYQSLKPMFGNNISWYDIEQKETLIDNVCQYVTIEDTVFLKGSNGMKLIDVVSKLLEV</sequence>
<dbReference type="EMBL" id="CP019609">
    <property type="protein sequence ID" value="AQP54049.1"/>
    <property type="molecule type" value="Genomic_DNA"/>
</dbReference>
<dbReference type="Gene3D" id="3.40.1190.10">
    <property type="entry name" value="Mur-like, catalytic domain"/>
    <property type="match status" value="1"/>
</dbReference>
<dbReference type="InterPro" id="IPR035911">
    <property type="entry name" value="MurE/MurF_N"/>
</dbReference>
<dbReference type="Pfam" id="PF01225">
    <property type="entry name" value="Mur_ligase"/>
    <property type="match status" value="1"/>
</dbReference>
<dbReference type="EC" id="6.3.2.10" evidence="10 11"/>
<dbReference type="NCBIfam" id="TIGR01143">
    <property type="entry name" value="murF"/>
    <property type="match status" value="1"/>
</dbReference>
<evidence type="ECO:0000256" key="11">
    <source>
        <dbReference type="RuleBase" id="RU004136"/>
    </source>
</evidence>
<dbReference type="GO" id="GO:0008766">
    <property type="term" value="F:UDP-N-acetylmuramoylalanyl-D-glutamyl-2,6-diaminopimelate-D-alanyl-D-alanine ligase activity"/>
    <property type="evidence" value="ECO:0007669"/>
    <property type="project" value="RHEA"/>
</dbReference>
<dbReference type="GO" id="GO:0051301">
    <property type="term" value="P:cell division"/>
    <property type="evidence" value="ECO:0007669"/>
    <property type="project" value="UniProtKB-KW"/>
</dbReference>
<evidence type="ECO:0000259" key="14">
    <source>
        <dbReference type="Pfam" id="PF08245"/>
    </source>
</evidence>
<evidence type="ECO:0000256" key="4">
    <source>
        <dbReference type="ARBA" id="ARBA00022741"/>
    </source>
</evidence>
<keyword evidence="4 10" id="KW-0547">Nucleotide-binding</keyword>
<keyword evidence="9 10" id="KW-0961">Cell wall biogenesis/degradation</keyword>
<comment type="similarity">
    <text evidence="10">Belongs to the MurCDEF family. MurF subfamily.</text>
</comment>
<feature type="domain" description="Mur ligase N-terminal catalytic" evidence="12">
    <location>
        <begin position="27"/>
        <end position="93"/>
    </location>
</feature>
<dbReference type="PANTHER" id="PTHR43024:SF1">
    <property type="entry name" value="UDP-N-ACETYLMURAMOYL-TRIPEPTIDE--D-ALANYL-D-ALANINE LIGASE"/>
    <property type="match status" value="1"/>
</dbReference>
<keyword evidence="8 10" id="KW-0131">Cell cycle</keyword>
<evidence type="ECO:0000259" key="13">
    <source>
        <dbReference type="Pfam" id="PF02875"/>
    </source>
</evidence>
<keyword evidence="2 10" id="KW-0436">Ligase</keyword>
<feature type="domain" description="Mur ligase C-terminal" evidence="13">
    <location>
        <begin position="314"/>
        <end position="439"/>
    </location>
</feature>
<keyword evidence="3 10" id="KW-0132">Cell division</keyword>
<dbReference type="Pfam" id="PF02875">
    <property type="entry name" value="Mur_ligase_C"/>
    <property type="match status" value="1"/>
</dbReference>
<organism evidence="15 16">
    <name type="scientific">Vagococcus penaei</name>
    <dbReference type="NCBI Taxonomy" id="633807"/>
    <lineage>
        <taxon>Bacteria</taxon>
        <taxon>Bacillati</taxon>
        <taxon>Bacillota</taxon>
        <taxon>Bacilli</taxon>
        <taxon>Lactobacillales</taxon>
        <taxon>Enterococcaceae</taxon>
        <taxon>Vagococcus</taxon>
    </lineage>
</organism>
<evidence type="ECO:0000256" key="1">
    <source>
        <dbReference type="ARBA" id="ARBA00022490"/>
    </source>
</evidence>
<evidence type="ECO:0000256" key="10">
    <source>
        <dbReference type="HAMAP-Rule" id="MF_02019"/>
    </source>
</evidence>
<dbReference type="GO" id="GO:0047480">
    <property type="term" value="F:UDP-N-acetylmuramoyl-tripeptide-D-alanyl-D-alanine ligase activity"/>
    <property type="evidence" value="ECO:0007669"/>
    <property type="project" value="UniProtKB-UniRule"/>
</dbReference>
<dbReference type="Gene3D" id="3.40.1390.10">
    <property type="entry name" value="MurE/MurF, N-terminal domain"/>
    <property type="match status" value="1"/>
</dbReference>
<dbReference type="SUPFAM" id="SSF53244">
    <property type="entry name" value="MurD-like peptide ligases, peptide-binding domain"/>
    <property type="match status" value="1"/>
</dbReference>
<dbReference type="InterPro" id="IPR005863">
    <property type="entry name" value="UDP-N-AcMur_synth"/>
</dbReference>
<dbReference type="SUPFAM" id="SSF63418">
    <property type="entry name" value="MurE/MurF N-terminal domain"/>
    <property type="match status" value="1"/>
</dbReference>
<dbReference type="PANTHER" id="PTHR43024">
    <property type="entry name" value="UDP-N-ACETYLMURAMOYL-TRIPEPTIDE--D-ALANYL-D-ALANINE LIGASE"/>
    <property type="match status" value="1"/>
</dbReference>
<comment type="catalytic activity">
    <reaction evidence="11">
        <text>D-alanyl-D-alanine + UDP-N-acetyl-alpha-D-muramoyl-L-alanyl-gamma-D-glutamyl-meso-2,6-diaminopimelate + ATP = UDP-N-acetyl-alpha-D-muramoyl-L-alanyl-gamma-D-glutamyl-meso-2,6-diaminopimeloyl-D-alanyl-D-alanine + ADP + phosphate + H(+)</text>
        <dbReference type="Rhea" id="RHEA:28374"/>
        <dbReference type="ChEBI" id="CHEBI:15378"/>
        <dbReference type="ChEBI" id="CHEBI:30616"/>
        <dbReference type="ChEBI" id="CHEBI:43474"/>
        <dbReference type="ChEBI" id="CHEBI:57822"/>
        <dbReference type="ChEBI" id="CHEBI:61386"/>
        <dbReference type="ChEBI" id="CHEBI:83905"/>
        <dbReference type="ChEBI" id="CHEBI:456216"/>
        <dbReference type="EC" id="6.3.2.10"/>
    </reaction>
</comment>
<dbReference type="InterPro" id="IPR036615">
    <property type="entry name" value="Mur_ligase_C_dom_sf"/>
</dbReference>
<dbReference type="InterPro" id="IPR013221">
    <property type="entry name" value="Mur_ligase_cen"/>
</dbReference>
<name>A0A1Q2D6L2_9ENTE</name>
<dbReference type="AlphaFoldDB" id="A0A1Q2D6L2"/>
<dbReference type="InterPro" id="IPR051046">
    <property type="entry name" value="MurCDEF_CellWall_CoF430Synth"/>
</dbReference>
<dbReference type="GO" id="GO:0071555">
    <property type="term" value="P:cell wall organization"/>
    <property type="evidence" value="ECO:0007669"/>
    <property type="project" value="UniProtKB-KW"/>
</dbReference>
<reference evidence="15 16" key="1">
    <citation type="journal article" date="2010" name="Int. J. Syst. Evol. Microbiol.">
        <title>Vagococcus penaei sp. nov., isolated from spoilage microbiota of cooked shrimp (Penaeus vannamei).</title>
        <authorList>
            <person name="Jaffres E."/>
            <person name="Prevost H."/>
            <person name="Rossero A."/>
            <person name="Joffraud J.J."/>
            <person name="Dousset X."/>
        </authorList>
    </citation>
    <scope>NUCLEOTIDE SEQUENCE [LARGE SCALE GENOMIC DNA]</scope>
    <source>
        <strain evidence="15 16">CD276</strain>
    </source>
</reference>
<keyword evidence="16" id="KW-1185">Reference proteome</keyword>
<dbReference type="OrthoDB" id="9801978at2"/>
<dbReference type="GO" id="GO:0009252">
    <property type="term" value="P:peptidoglycan biosynthetic process"/>
    <property type="evidence" value="ECO:0007669"/>
    <property type="project" value="UniProtKB-UniRule"/>
</dbReference>
<dbReference type="KEGG" id="vpi:BW732_07355"/>
<protein>
    <recommendedName>
        <fullName evidence="10 11">UDP-N-acetylmuramoyl-tripeptide--D-alanyl-D-alanine ligase</fullName>
        <ecNumber evidence="10 11">6.3.2.10</ecNumber>
    </recommendedName>
    <alternativeName>
        <fullName evidence="10">D-alanyl-D-alanine-adding enzyme</fullName>
    </alternativeName>
</protein>
<dbReference type="HAMAP" id="MF_02019">
    <property type="entry name" value="MurF"/>
    <property type="match status" value="1"/>
</dbReference>
<dbReference type="RefSeq" id="WP_077276126.1">
    <property type="nucleotide sequence ID" value="NZ_CP019609.1"/>
</dbReference>
<evidence type="ECO:0000256" key="5">
    <source>
        <dbReference type="ARBA" id="ARBA00022840"/>
    </source>
</evidence>
<dbReference type="InterPro" id="IPR036565">
    <property type="entry name" value="Mur-like_cat_sf"/>
</dbReference>
<keyword evidence="6 10" id="KW-0133">Cell shape</keyword>
<dbReference type="GO" id="GO:0005737">
    <property type="term" value="C:cytoplasm"/>
    <property type="evidence" value="ECO:0007669"/>
    <property type="project" value="UniProtKB-SubCell"/>
</dbReference>
<evidence type="ECO:0000313" key="16">
    <source>
        <dbReference type="Proteomes" id="UP000188246"/>
    </source>
</evidence>
<keyword evidence="1 10" id="KW-0963">Cytoplasm</keyword>
<dbReference type="SUPFAM" id="SSF53623">
    <property type="entry name" value="MurD-like peptide ligases, catalytic domain"/>
    <property type="match status" value="1"/>
</dbReference>
<feature type="domain" description="Mur ligase central" evidence="14">
    <location>
        <begin position="106"/>
        <end position="290"/>
    </location>
</feature>
<dbReference type="GO" id="GO:0008360">
    <property type="term" value="P:regulation of cell shape"/>
    <property type="evidence" value="ECO:0007669"/>
    <property type="project" value="UniProtKB-KW"/>
</dbReference>
<evidence type="ECO:0000256" key="7">
    <source>
        <dbReference type="ARBA" id="ARBA00022984"/>
    </source>
</evidence>
<evidence type="ECO:0000313" key="15">
    <source>
        <dbReference type="EMBL" id="AQP54049.1"/>
    </source>
</evidence>
<comment type="pathway">
    <text evidence="10 11">Cell wall biogenesis; peptidoglycan biosynthesis.</text>
</comment>
<evidence type="ECO:0000259" key="12">
    <source>
        <dbReference type="Pfam" id="PF01225"/>
    </source>
</evidence>
<comment type="function">
    <text evidence="10 11">Involved in cell wall formation. Catalyzes the final step in the synthesis of UDP-N-acetylmuramoyl-pentapeptide, the precursor of murein.</text>
</comment>
<gene>
    <name evidence="10" type="primary">murF</name>
    <name evidence="15" type="ORF">BW732_07355</name>
</gene>
<dbReference type="Pfam" id="PF08245">
    <property type="entry name" value="Mur_ligase_M"/>
    <property type="match status" value="1"/>
</dbReference>
<dbReference type="Proteomes" id="UP000188246">
    <property type="component" value="Chromosome"/>
</dbReference>
<evidence type="ECO:0000256" key="6">
    <source>
        <dbReference type="ARBA" id="ARBA00022960"/>
    </source>
</evidence>
<dbReference type="Gene3D" id="3.90.190.20">
    <property type="entry name" value="Mur ligase, C-terminal domain"/>
    <property type="match status" value="1"/>
</dbReference>
<dbReference type="GO" id="GO:0005524">
    <property type="term" value="F:ATP binding"/>
    <property type="evidence" value="ECO:0007669"/>
    <property type="project" value="UniProtKB-UniRule"/>
</dbReference>
<evidence type="ECO:0000256" key="9">
    <source>
        <dbReference type="ARBA" id="ARBA00023316"/>
    </source>
</evidence>
<keyword evidence="5 10" id="KW-0067">ATP-binding</keyword>
<dbReference type="UniPathway" id="UPA00219"/>
<evidence type="ECO:0000256" key="8">
    <source>
        <dbReference type="ARBA" id="ARBA00023306"/>
    </source>
</evidence>
<dbReference type="STRING" id="633807.BW732_07355"/>
<evidence type="ECO:0000256" key="3">
    <source>
        <dbReference type="ARBA" id="ARBA00022618"/>
    </source>
</evidence>
<comment type="subcellular location">
    <subcellularLocation>
        <location evidence="10 11">Cytoplasm</location>
    </subcellularLocation>
</comment>
<proteinExistence type="inferred from homology"/>
<evidence type="ECO:0000256" key="2">
    <source>
        <dbReference type="ARBA" id="ARBA00022598"/>
    </source>
</evidence>
<dbReference type="InterPro" id="IPR000713">
    <property type="entry name" value="Mur_ligase_N"/>
</dbReference>
<comment type="catalytic activity">
    <reaction evidence="10">
        <text>UDP-N-acetyl-alpha-D-muramoyl-L-alanyl-gamma-D-glutamyl-L-lysine + D-alanyl-D-alanine + ATP = UDP-N-acetyl-alpha-D-muramoyl-L-alanyl-gamma-D-glutamyl-L-lysyl-D-alanyl-D-alanine + ADP + phosphate + H(+)</text>
        <dbReference type="Rhea" id="RHEA:16085"/>
        <dbReference type="ChEBI" id="CHEBI:15378"/>
        <dbReference type="ChEBI" id="CHEBI:30616"/>
        <dbReference type="ChEBI" id="CHEBI:43474"/>
        <dbReference type="ChEBI" id="CHEBI:57822"/>
        <dbReference type="ChEBI" id="CHEBI:70758"/>
        <dbReference type="ChEBI" id="CHEBI:83903"/>
        <dbReference type="ChEBI" id="CHEBI:456216"/>
        <dbReference type="EC" id="6.3.2.10"/>
    </reaction>
</comment>
<accession>A0A1Q2D6L2</accession>
<feature type="binding site" evidence="10">
    <location>
        <begin position="108"/>
        <end position="114"/>
    </location>
    <ligand>
        <name>ATP</name>
        <dbReference type="ChEBI" id="CHEBI:30616"/>
    </ligand>
</feature>